<dbReference type="GO" id="GO:0005737">
    <property type="term" value="C:cytoplasm"/>
    <property type="evidence" value="ECO:0007669"/>
    <property type="project" value="UniProtKB-SubCell"/>
</dbReference>
<evidence type="ECO:0000256" key="1">
    <source>
        <dbReference type="ARBA" id="ARBA00022490"/>
    </source>
</evidence>
<comment type="subunit">
    <text evidence="8">Homotrimer.</text>
</comment>
<dbReference type="InterPro" id="IPR037157">
    <property type="entry name" value="Acetyltransf_C_sf"/>
</dbReference>
<evidence type="ECO:0000256" key="8">
    <source>
        <dbReference type="HAMAP-Rule" id="MF_00387"/>
    </source>
</evidence>
<evidence type="ECO:0000256" key="7">
    <source>
        <dbReference type="ARBA" id="ARBA00023315"/>
    </source>
</evidence>
<dbReference type="NCBIfam" id="TIGR01852">
    <property type="entry name" value="lipid_A_lpxA"/>
    <property type="match status" value="1"/>
</dbReference>
<proteinExistence type="inferred from homology"/>
<dbReference type="GO" id="GO:0016020">
    <property type="term" value="C:membrane"/>
    <property type="evidence" value="ECO:0007669"/>
    <property type="project" value="GOC"/>
</dbReference>
<comment type="similarity">
    <text evidence="8">Belongs to the transferase hexapeptide repeat family. LpxA subfamily.</text>
</comment>
<feature type="domain" description="UDP N-acetylglucosamine O-acyltransferase C-terminal" evidence="9">
    <location>
        <begin position="184"/>
        <end position="265"/>
    </location>
</feature>
<dbReference type="EC" id="2.3.1.129" evidence="8"/>
<keyword evidence="1 8" id="KW-0963">Cytoplasm</keyword>
<keyword evidence="3 8" id="KW-0441">Lipid A biosynthesis</keyword>
<dbReference type="NCBIfam" id="NF003657">
    <property type="entry name" value="PRK05289.1"/>
    <property type="match status" value="1"/>
</dbReference>
<evidence type="ECO:0000256" key="3">
    <source>
        <dbReference type="ARBA" id="ARBA00022556"/>
    </source>
</evidence>
<dbReference type="Gene3D" id="1.20.1180.10">
    <property type="entry name" value="Udp N-acetylglucosamine O-acyltransferase, C-terminal domain"/>
    <property type="match status" value="1"/>
</dbReference>
<dbReference type="SUPFAM" id="SSF51161">
    <property type="entry name" value="Trimeric LpxA-like enzymes"/>
    <property type="match status" value="1"/>
</dbReference>
<keyword evidence="5 8" id="KW-0677">Repeat</keyword>
<reference evidence="10 11" key="1">
    <citation type="submission" date="2016-10" db="EMBL/GenBank/DDBJ databases">
        <authorList>
            <person name="de Groot N.N."/>
        </authorList>
    </citation>
    <scope>NUCLEOTIDE SEQUENCE [LARGE SCALE GENOMIC DNA]</scope>
    <source>
        <strain evidence="10 11">DSM 13305</strain>
    </source>
</reference>
<comment type="catalytic activity">
    <reaction evidence="8">
        <text>a (3R)-hydroxyacyl-[ACP] + UDP-N-acetyl-alpha-D-glucosamine = a UDP-3-O-[(3R)-3-hydroxyacyl]-N-acetyl-alpha-D-glucosamine + holo-[ACP]</text>
        <dbReference type="Rhea" id="RHEA:67812"/>
        <dbReference type="Rhea" id="RHEA-COMP:9685"/>
        <dbReference type="Rhea" id="RHEA-COMP:9945"/>
        <dbReference type="ChEBI" id="CHEBI:57705"/>
        <dbReference type="ChEBI" id="CHEBI:64479"/>
        <dbReference type="ChEBI" id="CHEBI:78827"/>
        <dbReference type="ChEBI" id="CHEBI:173225"/>
        <dbReference type="EC" id="2.3.1.129"/>
    </reaction>
</comment>
<dbReference type="InterPro" id="IPR001451">
    <property type="entry name" value="Hexapep"/>
</dbReference>
<gene>
    <name evidence="8" type="primary">lpxA</name>
    <name evidence="10" type="ORF">SAMN04490178_12310</name>
</gene>
<dbReference type="GO" id="GO:0008780">
    <property type="term" value="F:acyl-[acyl-carrier-protein]-UDP-N-acetylglucosamine O-acyltransferase activity"/>
    <property type="evidence" value="ECO:0007669"/>
    <property type="project" value="UniProtKB-UniRule"/>
</dbReference>
<dbReference type="InterPro" id="IPR018357">
    <property type="entry name" value="Hexapep_transf_CS"/>
</dbReference>
<evidence type="ECO:0000313" key="11">
    <source>
        <dbReference type="Proteomes" id="UP000198847"/>
    </source>
</evidence>
<dbReference type="CDD" id="cd03351">
    <property type="entry name" value="LbH_UDP-GlcNAc_AT"/>
    <property type="match status" value="1"/>
</dbReference>
<evidence type="ECO:0000256" key="6">
    <source>
        <dbReference type="ARBA" id="ARBA00023098"/>
    </source>
</evidence>
<keyword evidence="7 8" id="KW-0012">Acyltransferase</keyword>
<dbReference type="PANTHER" id="PTHR43480:SF1">
    <property type="entry name" value="ACYL-[ACYL-CARRIER-PROTEIN]--UDP-N-ACETYLGLUCOSAMINE O-ACYLTRANSFERASE, MITOCHONDRIAL-RELATED"/>
    <property type="match status" value="1"/>
</dbReference>
<dbReference type="HAMAP" id="MF_00387">
    <property type="entry name" value="LpxA"/>
    <property type="match status" value="1"/>
</dbReference>
<comment type="function">
    <text evidence="8">Involved in the biosynthesis of lipid A, a phosphorylated glycolipid that anchors the lipopolysaccharide to the outer membrane of the cell.</text>
</comment>
<dbReference type="PIRSF" id="PIRSF000456">
    <property type="entry name" value="UDP-GlcNAc_acltr"/>
    <property type="match status" value="1"/>
</dbReference>
<evidence type="ECO:0000256" key="5">
    <source>
        <dbReference type="ARBA" id="ARBA00022737"/>
    </source>
</evidence>
<keyword evidence="2 8" id="KW-0444">Lipid biosynthesis</keyword>
<comment type="subcellular location">
    <subcellularLocation>
        <location evidence="8">Cytoplasm</location>
    </subcellularLocation>
</comment>
<organism evidence="10 11">
    <name type="scientific">Propionispora vibrioides</name>
    <dbReference type="NCBI Taxonomy" id="112903"/>
    <lineage>
        <taxon>Bacteria</taxon>
        <taxon>Bacillati</taxon>
        <taxon>Bacillota</taxon>
        <taxon>Negativicutes</taxon>
        <taxon>Selenomonadales</taxon>
        <taxon>Sporomusaceae</taxon>
        <taxon>Propionispora</taxon>
    </lineage>
</organism>
<evidence type="ECO:0000256" key="4">
    <source>
        <dbReference type="ARBA" id="ARBA00022679"/>
    </source>
</evidence>
<dbReference type="UniPathway" id="UPA00359">
    <property type="reaction ID" value="UER00477"/>
</dbReference>
<dbReference type="OrthoDB" id="9794407at2"/>
<keyword evidence="4 8" id="KW-0808">Transferase</keyword>
<dbReference type="InterPro" id="IPR011004">
    <property type="entry name" value="Trimer_LpxA-like_sf"/>
</dbReference>
<dbReference type="InterPro" id="IPR010137">
    <property type="entry name" value="Lipid_A_LpxA"/>
</dbReference>
<keyword evidence="6 8" id="KW-0443">Lipid metabolism</keyword>
<accession>A0A1H8XEN5</accession>
<dbReference type="Gene3D" id="2.160.10.10">
    <property type="entry name" value="Hexapeptide repeat proteins"/>
    <property type="match status" value="1"/>
</dbReference>
<dbReference type="Pfam" id="PF13720">
    <property type="entry name" value="Acetyltransf_11"/>
    <property type="match status" value="1"/>
</dbReference>
<dbReference type="Pfam" id="PF00132">
    <property type="entry name" value="Hexapep"/>
    <property type="match status" value="2"/>
</dbReference>
<dbReference type="PROSITE" id="PS00101">
    <property type="entry name" value="HEXAPEP_TRANSFERASES"/>
    <property type="match status" value="1"/>
</dbReference>
<keyword evidence="11" id="KW-1185">Reference proteome</keyword>
<evidence type="ECO:0000256" key="2">
    <source>
        <dbReference type="ARBA" id="ARBA00022516"/>
    </source>
</evidence>
<dbReference type="Proteomes" id="UP000198847">
    <property type="component" value="Unassembled WGS sequence"/>
</dbReference>
<comment type="pathway">
    <text evidence="8">Glycolipid biosynthesis; lipid IV(A) biosynthesis; lipid IV(A) from (3R)-3-hydroxytetradecanoyl-[acyl-carrier-protein] and UDP-N-acetyl-alpha-D-glucosamine: step 1/6.</text>
</comment>
<dbReference type="PANTHER" id="PTHR43480">
    <property type="entry name" value="ACYL-[ACYL-CARRIER-PROTEIN]--UDP-N-ACETYLGLUCOSAMINE O-ACYLTRANSFERASE"/>
    <property type="match status" value="1"/>
</dbReference>
<dbReference type="RefSeq" id="WP_091749790.1">
    <property type="nucleotide sequence ID" value="NZ_FODY01000023.1"/>
</dbReference>
<dbReference type="EMBL" id="FODY01000023">
    <property type="protein sequence ID" value="SEP38309.1"/>
    <property type="molecule type" value="Genomic_DNA"/>
</dbReference>
<name>A0A1H8XEN5_9FIRM</name>
<evidence type="ECO:0000313" key="10">
    <source>
        <dbReference type="EMBL" id="SEP38309.1"/>
    </source>
</evidence>
<dbReference type="AlphaFoldDB" id="A0A1H8XEN5"/>
<protein>
    <recommendedName>
        <fullName evidence="8">Acyl-[acyl-carrier-protein]--UDP-N-acetylglucosamine O-acyltransferase</fullName>
        <shortName evidence="8">UDP-N-acetylglucosamine acyltransferase</shortName>
        <ecNumber evidence="8">2.3.1.129</ecNumber>
    </recommendedName>
</protein>
<evidence type="ECO:0000259" key="9">
    <source>
        <dbReference type="Pfam" id="PF13720"/>
    </source>
</evidence>
<dbReference type="GO" id="GO:0009245">
    <property type="term" value="P:lipid A biosynthetic process"/>
    <property type="evidence" value="ECO:0007669"/>
    <property type="project" value="UniProtKB-UniRule"/>
</dbReference>
<dbReference type="STRING" id="112903.SAMN04490178_12310"/>
<sequence>MFQDYASQQTQKIHPTAVVSPGAILEDQVAIGPYAVIGDHVTLGQGTIVGAHAVIDGWTVIGKDCVICSGAAIGGQPQDIKFAGEKSYVIIGDHTQIHEFATVNRATGEKQETRIGNHCLLLAYSHVAHNCSLGNHVILSNAVHLAGHVELADRVTIGGLSGVHQFVKIGRNAMIGGASKVVQDIPPFITVDGNPAQPAGLNTVGIIRAGISEETRRTLKRAYKILYLSGLRLPEAIATMENLLSPSPELTALIHFLRHTERGICRGSVQQRQKRIASSSIG</sequence>
<dbReference type="InterPro" id="IPR029098">
    <property type="entry name" value="Acetyltransf_C"/>
</dbReference>